<feature type="region of interest" description="Disordered" evidence="1">
    <location>
        <begin position="30"/>
        <end position="57"/>
    </location>
</feature>
<sequence>MNLVRSMIFGSDLALHFWRDAAETTRFLQAAQEDPEAKSSVDTKSTVDTKSDVRPMSGARMIPVDIRKNTIGKMVTRNQGMKTPAREIVSMMIEPDPKTYNQAMKSEKHVEWMEAVDAQLASQAVNQSWTIVPRTDEIKALYTQ</sequence>
<reference evidence="2" key="2">
    <citation type="submission" date="2011-02" db="EMBL/GenBank/DDBJ databases">
        <authorList>
            <person name="MacLean D."/>
        </authorList>
    </citation>
    <scope>NUCLEOTIDE SEQUENCE</scope>
</reference>
<accession>F0WZV1</accession>
<organism evidence="2">
    <name type="scientific">Albugo laibachii Nc14</name>
    <dbReference type="NCBI Taxonomy" id="890382"/>
    <lineage>
        <taxon>Eukaryota</taxon>
        <taxon>Sar</taxon>
        <taxon>Stramenopiles</taxon>
        <taxon>Oomycota</taxon>
        <taxon>Peronosporomycetes</taxon>
        <taxon>Albuginales</taxon>
        <taxon>Albuginaceae</taxon>
        <taxon>Albugo</taxon>
    </lineage>
</organism>
<evidence type="ECO:0000313" key="2">
    <source>
        <dbReference type="EMBL" id="CCA27028.1"/>
    </source>
</evidence>
<evidence type="ECO:0000256" key="1">
    <source>
        <dbReference type="SAM" id="MobiDB-lite"/>
    </source>
</evidence>
<name>F0WZV1_9STRA</name>
<feature type="compositionally biased region" description="Basic and acidic residues" evidence="1">
    <location>
        <begin position="35"/>
        <end position="53"/>
    </location>
</feature>
<dbReference type="AlphaFoldDB" id="F0WZV1"/>
<reference evidence="2" key="1">
    <citation type="journal article" date="2011" name="PLoS Biol.">
        <title>Gene gain and loss during evolution of obligate parasitism in the white rust pathogen of Arabidopsis thaliana.</title>
        <authorList>
            <person name="Kemen E."/>
            <person name="Gardiner A."/>
            <person name="Schultz-Larsen T."/>
            <person name="Kemen A.C."/>
            <person name="Balmuth A.L."/>
            <person name="Robert-Seilaniantz A."/>
            <person name="Bailey K."/>
            <person name="Holub E."/>
            <person name="Studholme D.J."/>
            <person name="Maclean D."/>
            <person name="Jones J.D."/>
        </authorList>
    </citation>
    <scope>NUCLEOTIDE SEQUENCE</scope>
</reference>
<proteinExistence type="predicted"/>
<dbReference type="EMBL" id="FR824487">
    <property type="protein sequence ID" value="CCA27028.1"/>
    <property type="molecule type" value="Genomic_DNA"/>
</dbReference>
<protein>
    <submittedName>
        <fullName evidence="2">AlNc14C444G11692 protein</fullName>
    </submittedName>
</protein>
<gene>
    <name evidence="2" type="primary">AlNc14C444G11692</name>
    <name evidence="2" type="ORF">ALNC14_131720</name>
</gene>
<dbReference type="HOGENOM" id="CLU_1800051_0_0_1"/>